<evidence type="ECO:0000313" key="11">
    <source>
        <dbReference type="Proteomes" id="UP001476247"/>
    </source>
</evidence>
<dbReference type="InterPro" id="IPR038765">
    <property type="entry name" value="Papain-like_cys_pep_sf"/>
</dbReference>
<feature type="domain" description="UCH catalytic" evidence="9">
    <location>
        <begin position="1"/>
        <end position="192"/>
    </location>
</feature>
<dbReference type="Pfam" id="PF18031">
    <property type="entry name" value="UCH_C"/>
    <property type="match status" value="1"/>
</dbReference>
<accession>A0ABP9XTW2</accession>
<comment type="caution">
    <text evidence="8">Lacks conserved residue(s) required for the propagation of feature annotation.</text>
</comment>
<keyword evidence="6" id="KW-0378">Hydrolase</keyword>
<keyword evidence="5" id="KW-0833">Ubl conjugation pathway</keyword>
<dbReference type="EC" id="3.4.19.12" evidence="3"/>
<evidence type="ECO:0000256" key="2">
    <source>
        <dbReference type="ARBA" id="ARBA00009326"/>
    </source>
</evidence>
<evidence type="ECO:0000256" key="3">
    <source>
        <dbReference type="ARBA" id="ARBA00012759"/>
    </source>
</evidence>
<evidence type="ECO:0000256" key="4">
    <source>
        <dbReference type="ARBA" id="ARBA00022670"/>
    </source>
</evidence>
<protein>
    <recommendedName>
        <fullName evidence="3">ubiquitinyl hydrolase 1</fullName>
        <ecNumber evidence="3">3.4.19.12</ecNumber>
    </recommendedName>
</protein>
<dbReference type="EMBL" id="BAABUJ010000009">
    <property type="protein sequence ID" value="GAA5798131.1"/>
    <property type="molecule type" value="Genomic_DNA"/>
</dbReference>
<dbReference type="PROSITE" id="PS52048">
    <property type="entry name" value="UCH_DOMAIN"/>
    <property type="match status" value="1"/>
</dbReference>
<dbReference type="PANTHER" id="PTHR10589">
    <property type="entry name" value="UBIQUITIN CARBOXYL-TERMINAL HYDROLASE"/>
    <property type="match status" value="1"/>
</dbReference>
<dbReference type="InterPro" id="IPR041507">
    <property type="entry name" value="UCH_C"/>
</dbReference>
<keyword evidence="7" id="KW-0788">Thiol protease</keyword>
<evidence type="ECO:0000256" key="6">
    <source>
        <dbReference type="ARBA" id="ARBA00022801"/>
    </source>
</evidence>
<keyword evidence="4" id="KW-0645">Protease</keyword>
<evidence type="ECO:0000256" key="7">
    <source>
        <dbReference type="ARBA" id="ARBA00022807"/>
    </source>
</evidence>
<proteinExistence type="inferred from homology"/>
<evidence type="ECO:0000256" key="5">
    <source>
        <dbReference type="ARBA" id="ARBA00022786"/>
    </source>
</evidence>
<dbReference type="Gene3D" id="3.40.532.10">
    <property type="entry name" value="Peptidase C12, ubiquitin carboxyl-terminal hydrolase"/>
    <property type="match status" value="1"/>
</dbReference>
<comment type="caution">
    <text evidence="10">The sequence shown here is derived from an EMBL/GenBank/DDBJ whole genome shotgun (WGS) entry which is preliminary data.</text>
</comment>
<dbReference type="InterPro" id="IPR036959">
    <property type="entry name" value="Peptidase_C12_UCH_sf"/>
</dbReference>
<comment type="catalytic activity">
    <reaction evidence="1">
        <text>Thiol-dependent hydrolysis of ester, thioester, amide, peptide and isopeptide bonds formed by the C-terminal Gly of ubiquitin (a 76-residue protein attached to proteins as an intracellular targeting signal).</text>
        <dbReference type="EC" id="3.4.19.12"/>
    </reaction>
</comment>
<organism evidence="10 11">
    <name type="scientific">Helicostylum pulchrum</name>
    <dbReference type="NCBI Taxonomy" id="562976"/>
    <lineage>
        <taxon>Eukaryota</taxon>
        <taxon>Fungi</taxon>
        <taxon>Fungi incertae sedis</taxon>
        <taxon>Mucoromycota</taxon>
        <taxon>Mucoromycotina</taxon>
        <taxon>Mucoromycetes</taxon>
        <taxon>Mucorales</taxon>
        <taxon>Mucorineae</taxon>
        <taxon>Mucoraceae</taxon>
        <taxon>Helicostylum</taxon>
    </lineage>
</organism>
<name>A0ABP9XTW2_9FUNG</name>
<dbReference type="InterPro" id="IPR001578">
    <property type="entry name" value="Peptidase_C12_UCH"/>
</dbReference>
<evidence type="ECO:0000256" key="1">
    <source>
        <dbReference type="ARBA" id="ARBA00000707"/>
    </source>
</evidence>
<reference evidence="10 11" key="1">
    <citation type="submission" date="2024-04" db="EMBL/GenBank/DDBJ databases">
        <title>genome sequences of Mucor flavus KT1a and Helicostylum pulchrum KT1b strains isolation_sourced from the surface of a dry-aged beef.</title>
        <authorList>
            <person name="Toyotome T."/>
            <person name="Hosono M."/>
            <person name="Torimaru M."/>
            <person name="Fukuda K."/>
            <person name="Mikami N."/>
        </authorList>
    </citation>
    <scope>NUCLEOTIDE SEQUENCE [LARGE SCALE GENOMIC DNA]</scope>
    <source>
        <strain evidence="10 11">KT1b</strain>
    </source>
</reference>
<evidence type="ECO:0000313" key="10">
    <source>
        <dbReference type="EMBL" id="GAA5798131.1"/>
    </source>
</evidence>
<gene>
    <name evidence="10" type="ORF">HPULCUR_003531</name>
</gene>
<dbReference type="Pfam" id="PF01088">
    <property type="entry name" value="Peptidase_C12"/>
    <property type="match status" value="1"/>
</dbReference>
<dbReference type="Gene3D" id="1.20.58.860">
    <property type="match status" value="1"/>
</dbReference>
<evidence type="ECO:0000259" key="9">
    <source>
        <dbReference type="PROSITE" id="PS52048"/>
    </source>
</evidence>
<comment type="similarity">
    <text evidence="2 8">Belongs to the peptidase C12 family.</text>
</comment>
<dbReference type="SUPFAM" id="SSF54001">
    <property type="entry name" value="Cysteine proteinases"/>
    <property type="match status" value="1"/>
</dbReference>
<keyword evidence="11" id="KW-1185">Reference proteome</keyword>
<evidence type="ECO:0000256" key="8">
    <source>
        <dbReference type="PROSITE-ProRule" id="PRU01393"/>
    </source>
</evidence>
<dbReference type="PANTHER" id="PTHR10589:SF16">
    <property type="entry name" value="UBIQUITIN CARBOXYL-TERMINAL HYDROLASE ISOZYME L5"/>
    <property type="match status" value="1"/>
</dbReference>
<sequence length="348" mass="40995">MGAEGIQVEQLDLLLDRESLYNLRPVHGFMILVKHKPEAISYTLNDTINNHIYFSNQVVHDAYAMHALLNILLNCTTTIDIGKELNHFKQFTHDFPPALKGLALTNSHVLKQVYNSLSSSSINQHDKDIYHSISYVKSGSHLWELDGLKRNPLKLGLCNDNNWLDIAQMEISKKCEMYSKQHLPVSIWAVVEDKRLVLQRKLIGKDYLKKEIESKLDYYQPEWRTTMDFTRWEEEYRHAMNNERNKRGQILFTKLLQNYCPSFDQLPSEEQTSVKSVLNTKQEDIMDTWLQIQDDSLRLFECLGFEDEKQELYEKNHLQRQHDYMPFIQSYIQALYEEGHLQHLITNS</sequence>
<dbReference type="Proteomes" id="UP001476247">
    <property type="component" value="Unassembled WGS sequence"/>
</dbReference>